<keyword evidence="3 6" id="KW-0732">Signal</keyword>
<feature type="signal peptide" evidence="6">
    <location>
        <begin position="1"/>
        <end position="20"/>
    </location>
</feature>
<dbReference type="SUPFAM" id="SSF53850">
    <property type="entry name" value="Periplasmic binding protein-like II"/>
    <property type="match status" value="1"/>
</dbReference>
<dbReference type="Pfam" id="PF13416">
    <property type="entry name" value="SBP_bac_8"/>
    <property type="match status" value="1"/>
</dbReference>
<name>A0ABU9FZE0_9GAMM</name>
<accession>A0ABU9FZE0</accession>
<sequence length="374" mass="41351">MKSALSHSFKRMISPLAVMAAVATPITGLAEEELKFFNWSDYIGEHTIENFEKQTGINVVADVFDSNEVLEAKLLAGSSGYDVVVPTASFMGRQIQAGAFQKLDKSKLPNLKNIDPELLSYLQNADPGNQYGVPYLWGTTGIGYNKKKVEEVLGKDAPVDSWDLVFKPENMKKLQQCGVMFLDSPDELYPLALNYLGMDPNTRNPKDYALDSAPVKLLDSVRPYVSQFHSSAYISALANGDICVAIGWSGDVIQAQDRAAEADNGVEVSYSIPKEGTQIWFDMLGIPKGAKNMSAALAFINYLMEPEVIAEVTNYVAYANPNMKATALQDQDISNNPSIYPSAEVKKRLFTQKLRGPKIDRLMTRIWMHVKTGQ</sequence>
<feature type="chain" id="PRO_5045884900" description="Putrescine-binding periplasmic protein" evidence="6">
    <location>
        <begin position="21"/>
        <end position="374"/>
    </location>
</feature>
<dbReference type="PIRSF" id="PIRSF019574">
    <property type="entry name" value="Periplasmic_polyamine_BP"/>
    <property type="match status" value="1"/>
</dbReference>
<keyword evidence="4 5" id="KW-0574">Periplasm</keyword>
<organism evidence="7 8">
    <name type="scientific">Marinomonas arenicola</name>
    <dbReference type="NCBI Taxonomy" id="569601"/>
    <lineage>
        <taxon>Bacteria</taxon>
        <taxon>Pseudomonadati</taxon>
        <taxon>Pseudomonadota</taxon>
        <taxon>Gammaproteobacteria</taxon>
        <taxon>Oceanospirillales</taxon>
        <taxon>Oceanospirillaceae</taxon>
        <taxon>Marinomonas</taxon>
    </lineage>
</organism>
<dbReference type="RefSeq" id="WP_341565982.1">
    <property type="nucleotide sequence ID" value="NZ_JBAKAR010000001.1"/>
</dbReference>
<evidence type="ECO:0000256" key="1">
    <source>
        <dbReference type="ARBA" id="ARBA00004418"/>
    </source>
</evidence>
<comment type="caution">
    <text evidence="7">The sequence shown here is derived from an EMBL/GenBank/DDBJ whole genome shotgun (WGS) entry which is preliminary data.</text>
</comment>
<reference evidence="7 8" key="1">
    <citation type="submission" date="2024-02" db="EMBL/GenBank/DDBJ databases">
        <title>Bacteria isolated from the canopy kelp, Nereocystis luetkeana.</title>
        <authorList>
            <person name="Pfister C.A."/>
            <person name="Younker I.T."/>
            <person name="Light S.H."/>
        </authorList>
    </citation>
    <scope>NUCLEOTIDE SEQUENCE [LARGE SCALE GENOMIC DNA]</scope>
    <source>
        <strain evidence="7 8">TI.4.07</strain>
    </source>
</reference>
<dbReference type="EMBL" id="JBAKAR010000001">
    <property type="protein sequence ID" value="MEL0611583.1"/>
    <property type="molecule type" value="Genomic_DNA"/>
</dbReference>
<keyword evidence="8" id="KW-1185">Reference proteome</keyword>
<evidence type="ECO:0000256" key="6">
    <source>
        <dbReference type="SAM" id="SignalP"/>
    </source>
</evidence>
<gene>
    <name evidence="7" type="ORF">V6242_00380</name>
</gene>
<evidence type="ECO:0000256" key="3">
    <source>
        <dbReference type="ARBA" id="ARBA00022729"/>
    </source>
</evidence>
<keyword evidence="2 5" id="KW-0813">Transport</keyword>
<dbReference type="InterPro" id="IPR001188">
    <property type="entry name" value="Sperm_putr-bd"/>
</dbReference>
<comment type="function">
    <text evidence="5">Required for the activity of the bacterial periplasmic transport system of putrescine.</text>
</comment>
<comment type="similarity">
    <text evidence="5">Belongs to the bacterial solute-binding protein PotD/PotF family.</text>
</comment>
<dbReference type="CDD" id="cd13659">
    <property type="entry name" value="PBP2_PotF"/>
    <property type="match status" value="1"/>
</dbReference>
<comment type="subcellular location">
    <subcellularLocation>
        <location evidence="1 5">Periplasm</location>
    </subcellularLocation>
</comment>
<evidence type="ECO:0000256" key="4">
    <source>
        <dbReference type="ARBA" id="ARBA00022764"/>
    </source>
</evidence>
<evidence type="ECO:0000313" key="8">
    <source>
        <dbReference type="Proteomes" id="UP001379949"/>
    </source>
</evidence>
<dbReference type="InterPro" id="IPR006059">
    <property type="entry name" value="SBP"/>
</dbReference>
<dbReference type="PRINTS" id="PR00909">
    <property type="entry name" value="SPERMDNBNDNG"/>
</dbReference>
<protein>
    <recommendedName>
        <fullName evidence="5">Putrescine-binding periplasmic protein</fullName>
    </recommendedName>
</protein>
<proteinExistence type="inferred from homology"/>
<dbReference type="PANTHER" id="PTHR30222:SF12">
    <property type="entry name" value="NORSPERMIDINE SENSOR"/>
    <property type="match status" value="1"/>
</dbReference>
<evidence type="ECO:0000256" key="2">
    <source>
        <dbReference type="ARBA" id="ARBA00022448"/>
    </source>
</evidence>
<dbReference type="Gene3D" id="3.40.190.10">
    <property type="entry name" value="Periplasmic binding protein-like II"/>
    <property type="match status" value="2"/>
</dbReference>
<evidence type="ECO:0000256" key="5">
    <source>
        <dbReference type="PIRNR" id="PIRNR019574"/>
    </source>
</evidence>
<evidence type="ECO:0000313" key="7">
    <source>
        <dbReference type="EMBL" id="MEL0611583.1"/>
    </source>
</evidence>
<dbReference type="Proteomes" id="UP001379949">
    <property type="component" value="Unassembled WGS sequence"/>
</dbReference>
<dbReference type="PANTHER" id="PTHR30222">
    <property type="entry name" value="SPERMIDINE/PUTRESCINE-BINDING PERIPLASMIC PROTEIN"/>
    <property type="match status" value="1"/>
</dbReference>